<dbReference type="InterPro" id="IPR016181">
    <property type="entry name" value="Acyl_CoA_acyltransferase"/>
</dbReference>
<evidence type="ECO:0000256" key="2">
    <source>
        <dbReference type="ARBA" id="ARBA00023315"/>
    </source>
</evidence>
<dbReference type="SUPFAM" id="SSF55729">
    <property type="entry name" value="Acyl-CoA N-acyltransferases (Nat)"/>
    <property type="match status" value="1"/>
</dbReference>
<dbReference type="PANTHER" id="PTHR10545">
    <property type="entry name" value="DIAMINE N-ACETYLTRANSFERASE"/>
    <property type="match status" value="1"/>
</dbReference>
<dbReference type="Pfam" id="PF00583">
    <property type="entry name" value="Acetyltransf_1"/>
    <property type="match status" value="1"/>
</dbReference>
<evidence type="ECO:0000259" key="3">
    <source>
        <dbReference type="PROSITE" id="PS51186"/>
    </source>
</evidence>
<accession>A0A1G4RUW6</accession>
<dbReference type="PROSITE" id="PS51186">
    <property type="entry name" value="GNAT"/>
    <property type="match status" value="1"/>
</dbReference>
<gene>
    <name evidence="4" type="ORF">SAMN02927928_2148</name>
</gene>
<evidence type="ECO:0000313" key="4">
    <source>
        <dbReference type="EMBL" id="SCW60521.1"/>
    </source>
</evidence>
<protein>
    <submittedName>
        <fullName evidence="4">Acetyltransferase (GNAT) family protein</fullName>
    </submittedName>
</protein>
<dbReference type="GO" id="GO:0008080">
    <property type="term" value="F:N-acetyltransferase activity"/>
    <property type="evidence" value="ECO:0007669"/>
    <property type="project" value="TreeGrafter"/>
</dbReference>
<dbReference type="EMBL" id="FMTS01000003">
    <property type="protein sequence ID" value="SCW60521.1"/>
    <property type="molecule type" value="Genomic_DNA"/>
</dbReference>
<evidence type="ECO:0000313" key="5">
    <source>
        <dbReference type="Proteomes" id="UP000199150"/>
    </source>
</evidence>
<dbReference type="CDD" id="cd04301">
    <property type="entry name" value="NAT_SF"/>
    <property type="match status" value="1"/>
</dbReference>
<dbReference type="InterPro" id="IPR000182">
    <property type="entry name" value="GNAT_dom"/>
</dbReference>
<dbReference type="OrthoDB" id="9805924at2"/>
<keyword evidence="5" id="KW-1185">Reference proteome</keyword>
<dbReference type="InterPro" id="IPR051016">
    <property type="entry name" value="Diverse_Substrate_AcTransf"/>
</dbReference>
<dbReference type="RefSeq" id="WP_090648246.1">
    <property type="nucleotide sequence ID" value="NZ_FMTS01000003.1"/>
</dbReference>
<name>A0A1G4RUW6_9CAUL</name>
<dbReference type="AlphaFoldDB" id="A0A1G4RUW6"/>
<keyword evidence="2" id="KW-0012">Acyltransferase</keyword>
<dbReference type="Proteomes" id="UP000199150">
    <property type="component" value="Unassembled WGS sequence"/>
</dbReference>
<dbReference type="PANTHER" id="PTHR10545:SF42">
    <property type="entry name" value="ACETYLTRANSFERASE"/>
    <property type="match status" value="1"/>
</dbReference>
<sequence>MQVLPATEDDKAEWLPLWRAYLDFYKQALDDEITDLTFARALESGENLNLLVVKSEGRIIGFATYVLHRSSWARDWYCYLEDLFVAEDQRGRGVARALIAAVAEAGKAKGAERLYWVTDEANKTAQALYEKLATKTDFIQFRRDL</sequence>
<dbReference type="STRING" id="260084.SAMN02927928_2148"/>
<keyword evidence="1 4" id="KW-0808">Transferase</keyword>
<evidence type="ECO:0000256" key="1">
    <source>
        <dbReference type="ARBA" id="ARBA00022679"/>
    </source>
</evidence>
<organism evidence="4 5">
    <name type="scientific">Asticcacaulis taihuensis</name>
    <dbReference type="NCBI Taxonomy" id="260084"/>
    <lineage>
        <taxon>Bacteria</taxon>
        <taxon>Pseudomonadati</taxon>
        <taxon>Pseudomonadota</taxon>
        <taxon>Alphaproteobacteria</taxon>
        <taxon>Caulobacterales</taxon>
        <taxon>Caulobacteraceae</taxon>
        <taxon>Asticcacaulis</taxon>
    </lineage>
</organism>
<reference evidence="5" key="1">
    <citation type="submission" date="2016-10" db="EMBL/GenBank/DDBJ databases">
        <authorList>
            <person name="Varghese N."/>
            <person name="Submissions S."/>
        </authorList>
    </citation>
    <scope>NUCLEOTIDE SEQUENCE [LARGE SCALE GENOMIC DNA]</scope>
    <source>
        <strain evidence="5">CGMCC 1.3431</strain>
    </source>
</reference>
<dbReference type="Gene3D" id="3.40.630.30">
    <property type="match status" value="1"/>
</dbReference>
<feature type="domain" description="N-acetyltransferase" evidence="3">
    <location>
        <begin position="1"/>
        <end position="145"/>
    </location>
</feature>
<proteinExistence type="predicted"/>